<reference evidence="7 8" key="1">
    <citation type="submission" date="2007-05" db="EMBL/GenBank/DDBJ databases">
        <title>Complete sequence of chromosome of Acidiphilium cryptum JF-5.</title>
        <authorList>
            <consortium name="US DOE Joint Genome Institute"/>
            <person name="Copeland A."/>
            <person name="Lucas S."/>
            <person name="Lapidus A."/>
            <person name="Barry K."/>
            <person name="Detter J.C."/>
            <person name="Glavina del Rio T."/>
            <person name="Hammon N."/>
            <person name="Israni S."/>
            <person name="Dalin E."/>
            <person name="Tice H."/>
            <person name="Pitluck S."/>
            <person name="Sims D."/>
            <person name="Brettin T."/>
            <person name="Bruce D."/>
            <person name="Han C."/>
            <person name="Schmutz J."/>
            <person name="Larimer F."/>
            <person name="Land M."/>
            <person name="Hauser L."/>
            <person name="Kyrpides N."/>
            <person name="Kim E."/>
            <person name="Magnuson T."/>
            <person name="Richardson P."/>
        </authorList>
    </citation>
    <scope>NUCLEOTIDE SEQUENCE [LARGE SCALE GENOMIC DNA]</scope>
    <source>
        <strain evidence="7 8">JF-5</strain>
    </source>
</reference>
<dbReference type="eggNOG" id="COG0530">
    <property type="taxonomic scope" value="Bacteria"/>
</dbReference>
<dbReference type="PANTHER" id="PTHR10846">
    <property type="entry name" value="SODIUM/POTASSIUM/CALCIUM EXCHANGER"/>
    <property type="match status" value="1"/>
</dbReference>
<keyword evidence="2 5" id="KW-0812">Transmembrane</keyword>
<dbReference type="GO" id="GO:0006874">
    <property type="term" value="P:intracellular calcium ion homeostasis"/>
    <property type="evidence" value="ECO:0007669"/>
    <property type="project" value="TreeGrafter"/>
</dbReference>
<accession>A5FXK2</accession>
<comment type="subcellular location">
    <subcellularLocation>
        <location evidence="1">Membrane</location>
        <topology evidence="1">Multi-pass membrane protein</topology>
    </subcellularLocation>
</comment>
<organism evidence="7 8">
    <name type="scientific">Acidiphilium cryptum (strain JF-5)</name>
    <dbReference type="NCBI Taxonomy" id="349163"/>
    <lineage>
        <taxon>Bacteria</taxon>
        <taxon>Pseudomonadati</taxon>
        <taxon>Pseudomonadota</taxon>
        <taxon>Alphaproteobacteria</taxon>
        <taxon>Acetobacterales</taxon>
        <taxon>Acidocellaceae</taxon>
        <taxon>Acidiphilium</taxon>
    </lineage>
</organism>
<dbReference type="Pfam" id="PF01699">
    <property type="entry name" value="Na_Ca_ex"/>
    <property type="match status" value="2"/>
</dbReference>
<feature type="transmembrane region" description="Helical" evidence="5">
    <location>
        <begin position="36"/>
        <end position="56"/>
    </location>
</feature>
<feature type="transmembrane region" description="Helical" evidence="5">
    <location>
        <begin position="283"/>
        <end position="304"/>
    </location>
</feature>
<keyword evidence="8" id="KW-1185">Reference proteome</keyword>
<evidence type="ECO:0000259" key="6">
    <source>
        <dbReference type="Pfam" id="PF01699"/>
    </source>
</evidence>
<feature type="transmembrane region" description="Helical" evidence="5">
    <location>
        <begin position="106"/>
        <end position="127"/>
    </location>
</feature>
<gene>
    <name evidence="7" type="ordered locus">Acry_1122</name>
</gene>
<feature type="transmembrane region" description="Helical" evidence="5">
    <location>
        <begin position="253"/>
        <end position="271"/>
    </location>
</feature>
<evidence type="ECO:0000313" key="8">
    <source>
        <dbReference type="Proteomes" id="UP000000245"/>
    </source>
</evidence>
<dbReference type="GO" id="GO:0005262">
    <property type="term" value="F:calcium channel activity"/>
    <property type="evidence" value="ECO:0007669"/>
    <property type="project" value="TreeGrafter"/>
</dbReference>
<feature type="domain" description="Sodium/calcium exchanger membrane region" evidence="6">
    <location>
        <begin position="7"/>
        <end position="119"/>
    </location>
</feature>
<dbReference type="HOGENOM" id="CLU_007948_2_1_5"/>
<evidence type="ECO:0000256" key="2">
    <source>
        <dbReference type="ARBA" id="ARBA00022692"/>
    </source>
</evidence>
<dbReference type="InterPro" id="IPR044880">
    <property type="entry name" value="NCX_ion-bd_dom_sf"/>
</dbReference>
<keyword evidence="3 5" id="KW-1133">Transmembrane helix</keyword>
<dbReference type="PANTHER" id="PTHR10846:SF8">
    <property type="entry name" value="INNER MEMBRANE PROTEIN YRBG"/>
    <property type="match status" value="1"/>
</dbReference>
<feature type="domain" description="Sodium/calcium exchanger membrane region" evidence="6">
    <location>
        <begin position="190"/>
        <end position="330"/>
    </location>
</feature>
<dbReference type="RefSeq" id="WP_011942006.1">
    <property type="nucleotide sequence ID" value="NC_009484.1"/>
</dbReference>
<feature type="transmembrane region" description="Helical" evidence="5">
    <location>
        <begin position="188"/>
        <end position="213"/>
    </location>
</feature>
<evidence type="ECO:0000313" key="7">
    <source>
        <dbReference type="EMBL" id="ABQ30334.1"/>
    </source>
</evidence>
<evidence type="ECO:0000256" key="1">
    <source>
        <dbReference type="ARBA" id="ARBA00004141"/>
    </source>
</evidence>
<dbReference type="Gene3D" id="1.20.1420.30">
    <property type="entry name" value="NCX, central ion-binding region"/>
    <property type="match status" value="1"/>
</dbReference>
<evidence type="ECO:0000256" key="4">
    <source>
        <dbReference type="ARBA" id="ARBA00023136"/>
    </source>
</evidence>
<proteinExistence type="predicted"/>
<feature type="transmembrane region" description="Helical" evidence="5">
    <location>
        <begin position="316"/>
        <end position="336"/>
    </location>
</feature>
<dbReference type="GO" id="GO:0005886">
    <property type="term" value="C:plasma membrane"/>
    <property type="evidence" value="ECO:0007669"/>
    <property type="project" value="TreeGrafter"/>
</dbReference>
<protein>
    <submittedName>
        <fullName evidence="7">Sodium/calcium exchanger membrane region</fullName>
    </submittedName>
</protein>
<dbReference type="InterPro" id="IPR004481">
    <property type="entry name" value="K/Na/Ca-exchanger"/>
</dbReference>
<dbReference type="AlphaFoldDB" id="A5FXK2"/>
<dbReference type="STRING" id="349163.Acry_1122"/>
<dbReference type="GO" id="GO:0008273">
    <property type="term" value="F:calcium, potassium:sodium antiporter activity"/>
    <property type="evidence" value="ECO:0007669"/>
    <property type="project" value="TreeGrafter"/>
</dbReference>
<evidence type="ECO:0000256" key="3">
    <source>
        <dbReference type="ARBA" id="ARBA00022989"/>
    </source>
</evidence>
<feature type="transmembrane region" description="Helical" evidence="5">
    <location>
        <begin position="219"/>
        <end position="241"/>
    </location>
</feature>
<feature type="transmembrane region" description="Helical" evidence="5">
    <location>
        <begin position="133"/>
        <end position="152"/>
    </location>
</feature>
<dbReference type="InterPro" id="IPR004837">
    <property type="entry name" value="NaCa_Exmemb"/>
</dbReference>
<sequence>MTAAEIWLAFFACLALVGAAGPVLSRNGDIIAVKTGLTGGWIGLILVAAITSLPELATGLSAVTIANAPDTAVGDVFGSCVFNLAILIVLDFMQRGESVYRRVRQGHILSAGFGVVLIGFVGMNIALHGQGMAFAAFGVGGYTPIIFLLYALGARAVFFYERDHREDAAEDAADRYAGTTLGTAVRSYALASAVVVVTGTALPFVAVALAAAMGWQQTFVGTLLVAAVTSLPELVVSVVAVRIGAVDMAMANLLGSNMFNILILGIDDLFYRQGPILYRVSPVHVVSALSAVIMSGLLIAGILYRPQRRIFQTVGWISFGLFTMYLLNSYVIFLHGTH</sequence>
<keyword evidence="4 5" id="KW-0472">Membrane</keyword>
<feature type="transmembrane region" description="Helical" evidence="5">
    <location>
        <begin position="76"/>
        <end position="94"/>
    </location>
</feature>
<evidence type="ECO:0000256" key="5">
    <source>
        <dbReference type="SAM" id="Phobius"/>
    </source>
</evidence>
<feature type="transmembrane region" description="Helical" evidence="5">
    <location>
        <begin position="6"/>
        <end position="24"/>
    </location>
</feature>
<dbReference type="Proteomes" id="UP000000245">
    <property type="component" value="Chromosome"/>
</dbReference>
<dbReference type="KEGG" id="acr:Acry_1122"/>
<name>A5FXK2_ACICJ</name>
<dbReference type="EMBL" id="CP000697">
    <property type="protein sequence ID" value="ABQ30334.1"/>
    <property type="molecule type" value="Genomic_DNA"/>
</dbReference>